<dbReference type="InterPro" id="IPR000873">
    <property type="entry name" value="AMP-dep_synth/lig_dom"/>
</dbReference>
<evidence type="ECO:0000256" key="1">
    <source>
        <dbReference type="ARBA" id="ARBA00006432"/>
    </source>
</evidence>
<evidence type="ECO:0000256" key="2">
    <source>
        <dbReference type="ARBA" id="ARBA00022598"/>
    </source>
</evidence>
<dbReference type="InterPro" id="IPR020845">
    <property type="entry name" value="AMP-binding_CS"/>
</dbReference>
<dbReference type="InterPro" id="IPR045851">
    <property type="entry name" value="AMP-bd_C_sf"/>
</dbReference>
<comment type="caution">
    <text evidence="9">The sequence shown here is derived from an EMBL/GenBank/DDBJ whole genome shotgun (WGS) entry which is preliminary data.</text>
</comment>
<reference evidence="9 10" key="1">
    <citation type="submission" date="2017-07" db="EMBL/GenBank/DDBJ databases">
        <title>Draft Genome Sequences of Select Purple Nonsulfur Bacteria.</title>
        <authorList>
            <person name="Lasarre B."/>
            <person name="Mckinlay J.B."/>
        </authorList>
    </citation>
    <scope>NUCLEOTIDE SEQUENCE [LARGE SCALE GENOMIC DNA]</scope>
    <source>
        <strain evidence="9 10">DSM 5909</strain>
    </source>
</reference>
<evidence type="ECO:0000256" key="5">
    <source>
        <dbReference type="ARBA" id="ARBA00067668"/>
    </source>
</evidence>
<feature type="domain" description="AMP-dependent synthetase/ligase" evidence="7">
    <location>
        <begin position="73"/>
        <end position="427"/>
    </location>
</feature>
<feature type="domain" description="AMP-binding enzyme C-terminal" evidence="8">
    <location>
        <begin position="477"/>
        <end position="552"/>
    </location>
</feature>
<organism evidence="9 10">
    <name type="scientific">Rhodoplanes roseus</name>
    <dbReference type="NCBI Taxonomy" id="29409"/>
    <lineage>
        <taxon>Bacteria</taxon>
        <taxon>Pseudomonadati</taxon>
        <taxon>Pseudomonadota</taxon>
        <taxon>Alphaproteobacteria</taxon>
        <taxon>Hyphomicrobiales</taxon>
        <taxon>Nitrobacteraceae</taxon>
        <taxon>Rhodoplanes</taxon>
    </lineage>
</organism>
<dbReference type="Gene3D" id="3.30.300.30">
    <property type="match status" value="1"/>
</dbReference>
<evidence type="ECO:0000259" key="8">
    <source>
        <dbReference type="Pfam" id="PF13193"/>
    </source>
</evidence>
<dbReference type="SUPFAM" id="SSF56801">
    <property type="entry name" value="Acetyl-CoA synthetase-like"/>
    <property type="match status" value="1"/>
</dbReference>
<feature type="region of interest" description="Disordered" evidence="6">
    <location>
        <begin position="1"/>
        <end position="54"/>
    </location>
</feature>
<dbReference type="Pfam" id="PF00501">
    <property type="entry name" value="AMP-binding"/>
    <property type="match status" value="1"/>
</dbReference>
<evidence type="ECO:0000256" key="3">
    <source>
        <dbReference type="ARBA" id="ARBA00051915"/>
    </source>
</evidence>
<dbReference type="EC" id="6.2.1.44" evidence="4"/>
<evidence type="ECO:0000259" key="7">
    <source>
        <dbReference type="Pfam" id="PF00501"/>
    </source>
</evidence>
<dbReference type="PANTHER" id="PTHR43767">
    <property type="entry name" value="LONG-CHAIN-FATTY-ACID--COA LIGASE"/>
    <property type="match status" value="1"/>
</dbReference>
<dbReference type="PROSITE" id="PS00455">
    <property type="entry name" value="AMP_BINDING"/>
    <property type="match status" value="1"/>
</dbReference>
<dbReference type="PANTHER" id="PTHR43767:SF1">
    <property type="entry name" value="NONRIBOSOMAL PEPTIDE SYNTHASE PES1 (EUROFUNG)-RELATED"/>
    <property type="match status" value="1"/>
</dbReference>
<comment type="catalytic activity">
    <reaction evidence="3">
        <text>3-(methylsulfanyl)propanoate + ATP + CoA = 3-(methylsulfanyl)propanoyl-CoA + AMP + diphosphate</text>
        <dbReference type="Rhea" id="RHEA:43052"/>
        <dbReference type="ChEBI" id="CHEBI:30616"/>
        <dbReference type="ChEBI" id="CHEBI:33019"/>
        <dbReference type="ChEBI" id="CHEBI:49016"/>
        <dbReference type="ChEBI" id="CHEBI:57287"/>
        <dbReference type="ChEBI" id="CHEBI:82815"/>
        <dbReference type="ChEBI" id="CHEBI:456215"/>
        <dbReference type="EC" id="6.2.1.44"/>
    </reaction>
    <physiologicalReaction direction="left-to-right" evidence="3">
        <dbReference type="Rhea" id="RHEA:43053"/>
    </physiologicalReaction>
</comment>
<name>A0A327L6N0_9BRAD</name>
<evidence type="ECO:0000313" key="9">
    <source>
        <dbReference type="EMBL" id="RAI45986.1"/>
    </source>
</evidence>
<accession>A0A327L6N0</accession>
<dbReference type="InterPro" id="IPR042099">
    <property type="entry name" value="ANL_N_sf"/>
</dbReference>
<evidence type="ECO:0000256" key="4">
    <source>
        <dbReference type="ARBA" id="ARBA00066616"/>
    </source>
</evidence>
<dbReference type="GO" id="GO:0016878">
    <property type="term" value="F:acid-thiol ligase activity"/>
    <property type="evidence" value="ECO:0007669"/>
    <property type="project" value="UniProtKB-ARBA"/>
</dbReference>
<evidence type="ECO:0000256" key="6">
    <source>
        <dbReference type="SAM" id="MobiDB-lite"/>
    </source>
</evidence>
<sequence>MGRGRGQSGRARGRRPKSAWRADSLGPRRRDPAAPGDPHRRRAQATVSGPASRDRVSRVVDLTIARTLSLAGRRAGEKPAVICGDRVLSHGALADAAARLAGALQAFGLGKGDRLGVVLPNCPEYVAIALACARSSIVMVPLNYRFTAEEHATQLSDCGARLLIYGEIFGETVREVARRVAGLGTVCVGTAVAADLGSLDEILARNAPAGPADVSETDVFYLGYTSGTTGHPKGAMVTHRNRCLAYHYWALEFGIRDNDVVLHAGPFHHTAPFTFVLTQLFMGGTVVILEHFSASDVLAAIERHRVTWGFLVPYMLDRLVHAGAELKQHDLSSLRMIVSGASPLPTVTKEAVLDLLPGIGLHEFYGATEAGVITNLRPEDQRRKTRCVGRPVFDTEIEIRDEAGRPLPPGETGDIWMRGPTVFSGYFDAPDKTAAAFDGEWCTIGDVGRLDDEGYLYILDRRKDLIKSGGVNVFPIEIEEVLLAVPGIADVAAIGVPDPTWGEAVHAVVVANGDRPLADADVVAACRARLAGYKVPKSIEFRSALPRNANGKVLKRTLRQDFVDRMRTDMPV</sequence>
<gene>
    <name evidence="9" type="ORF">CH341_01350</name>
</gene>
<dbReference type="InterPro" id="IPR025110">
    <property type="entry name" value="AMP-bd_C"/>
</dbReference>
<dbReference type="Pfam" id="PF13193">
    <property type="entry name" value="AMP-binding_C"/>
    <property type="match status" value="1"/>
</dbReference>
<dbReference type="OrthoDB" id="9803968at2"/>
<dbReference type="EMBL" id="NPEX01000004">
    <property type="protein sequence ID" value="RAI45986.1"/>
    <property type="molecule type" value="Genomic_DNA"/>
</dbReference>
<keyword evidence="10" id="KW-1185">Reference proteome</keyword>
<comment type="similarity">
    <text evidence="1">Belongs to the ATP-dependent AMP-binding enzyme family.</text>
</comment>
<protein>
    <recommendedName>
        <fullName evidence="5">3-methylmercaptopropionyl-CoA ligase</fullName>
        <ecNumber evidence="4">6.2.1.44</ecNumber>
    </recommendedName>
</protein>
<dbReference type="FunFam" id="3.30.300.30:FF:000008">
    <property type="entry name" value="2,3-dihydroxybenzoate-AMP ligase"/>
    <property type="match status" value="1"/>
</dbReference>
<dbReference type="InterPro" id="IPR050237">
    <property type="entry name" value="ATP-dep_AMP-bd_enzyme"/>
</dbReference>
<proteinExistence type="inferred from homology"/>
<dbReference type="AlphaFoldDB" id="A0A327L6N0"/>
<evidence type="ECO:0000313" key="10">
    <source>
        <dbReference type="Proteomes" id="UP000249130"/>
    </source>
</evidence>
<dbReference type="Proteomes" id="UP000249130">
    <property type="component" value="Unassembled WGS sequence"/>
</dbReference>
<keyword evidence="2" id="KW-0436">Ligase</keyword>
<dbReference type="Gene3D" id="3.40.50.12780">
    <property type="entry name" value="N-terminal domain of ligase-like"/>
    <property type="match status" value="1"/>
</dbReference>